<dbReference type="STRING" id="67267.GCA_000716675_02635"/>
<organism evidence="1 2">
    <name type="scientific">Streptomyces alboflavus</name>
    <dbReference type="NCBI Taxonomy" id="67267"/>
    <lineage>
        <taxon>Bacteria</taxon>
        <taxon>Bacillati</taxon>
        <taxon>Actinomycetota</taxon>
        <taxon>Actinomycetes</taxon>
        <taxon>Kitasatosporales</taxon>
        <taxon>Streptomycetaceae</taxon>
        <taxon>Streptomyces</taxon>
    </lineage>
</organism>
<name>A0A1Z1W460_9ACTN</name>
<proteinExistence type="predicted"/>
<evidence type="ECO:0000313" key="2">
    <source>
        <dbReference type="Proteomes" id="UP000195880"/>
    </source>
</evidence>
<dbReference type="EMBL" id="CP021748">
    <property type="protein sequence ID" value="ARX81213.1"/>
    <property type="molecule type" value="Genomic_DNA"/>
</dbReference>
<evidence type="ECO:0000313" key="1">
    <source>
        <dbReference type="EMBL" id="ARX81213.1"/>
    </source>
</evidence>
<dbReference type="eggNOG" id="ENOG5031RMU">
    <property type="taxonomic scope" value="Bacteria"/>
</dbReference>
<sequence>MPALQNPSTPPDAIVLQDYDHHGRMWSLEIATGLLRPASGRCHGFVHVRDAPARGGPPVAAALYAEGHGAGVLWLQYGPQRWDCAAVAVRQVSEPDGHRLFTVSGERGPELELRYPKPDPGPADPAYDWIDTVADDFFLWAAERLADAGTADAATARRALAEHFATGFPPA</sequence>
<reference evidence="1 2" key="1">
    <citation type="submission" date="2017-05" db="EMBL/GenBank/DDBJ databases">
        <title>Streptomyces alboflavus Genome sequencing and assembly.</title>
        <authorList>
            <person name="Wang Y."/>
            <person name="Du B."/>
            <person name="Ding Y."/>
            <person name="Liu H."/>
            <person name="Hou Q."/>
            <person name="Liu K."/>
            <person name="Wang C."/>
            <person name="Yao L."/>
        </authorList>
    </citation>
    <scope>NUCLEOTIDE SEQUENCE [LARGE SCALE GENOMIC DNA]</scope>
    <source>
        <strain evidence="1 2">MDJK44</strain>
    </source>
</reference>
<dbReference type="RefSeq" id="WP_087882742.1">
    <property type="nucleotide sequence ID" value="NZ_CP021748.1"/>
</dbReference>
<dbReference type="OrthoDB" id="4182388at2"/>
<dbReference type="KEGG" id="salf:SMD44_00611"/>
<dbReference type="Proteomes" id="UP000195880">
    <property type="component" value="Chromosome"/>
</dbReference>
<dbReference type="AlphaFoldDB" id="A0A1Z1W460"/>
<accession>A0A1Z1W460</accession>
<keyword evidence="2" id="KW-1185">Reference proteome</keyword>
<gene>
    <name evidence="1" type="ORF">SMD44_00611</name>
</gene>
<protein>
    <submittedName>
        <fullName evidence="1">Uncharacterized protein</fullName>
    </submittedName>
</protein>